<dbReference type="EC" id="2.7.11.1" evidence="2"/>
<reference evidence="18" key="3">
    <citation type="submission" date="2025-04" db="UniProtKB">
        <authorList>
            <consortium name="RefSeq"/>
        </authorList>
    </citation>
    <scope>IDENTIFICATION</scope>
    <source>
        <strain evidence="18">Tuebingen</strain>
    </source>
</reference>
<evidence type="ECO:0000256" key="12">
    <source>
        <dbReference type="ARBA" id="ARBA00061588"/>
    </source>
</evidence>
<dbReference type="Pfam" id="PF00069">
    <property type="entry name" value="Pkinase"/>
    <property type="match status" value="1"/>
</dbReference>
<dbReference type="STRING" id="7955.ENSDARP00000025178"/>
<dbReference type="GO" id="GO:0007165">
    <property type="term" value="P:signal transduction"/>
    <property type="evidence" value="ECO:0000318"/>
    <property type="project" value="GO_Central"/>
</dbReference>
<feature type="compositionally biased region" description="Polar residues" evidence="14">
    <location>
        <begin position="761"/>
        <end position="773"/>
    </location>
</feature>
<feature type="region of interest" description="Disordered" evidence="14">
    <location>
        <begin position="893"/>
        <end position="922"/>
    </location>
</feature>
<feature type="compositionally biased region" description="Polar residues" evidence="14">
    <location>
        <begin position="901"/>
        <end position="915"/>
    </location>
</feature>
<feature type="binding site" evidence="13">
    <location>
        <position position="50"/>
    </location>
    <ligand>
        <name>ATP</name>
        <dbReference type="ChEBI" id="CHEBI:30616"/>
    </ligand>
</feature>
<dbReference type="PROSITE" id="PS00107">
    <property type="entry name" value="PROTEIN_KINASE_ATP"/>
    <property type="match status" value="1"/>
</dbReference>
<dbReference type="KEGG" id="dre:100331590"/>
<dbReference type="GO" id="GO:0005737">
    <property type="term" value="C:cytoplasm"/>
    <property type="evidence" value="ECO:0000318"/>
    <property type="project" value="GO_Central"/>
</dbReference>
<feature type="region of interest" description="Disordered" evidence="14">
    <location>
        <begin position="975"/>
        <end position="1054"/>
    </location>
</feature>
<comment type="subcellular location">
    <subcellularLocation>
        <location evidence="1">Cytoplasm</location>
    </subcellularLocation>
</comment>
<evidence type="ECO:0000313" key="17">
    <source>
        <dbReference type="Proteomes" id="UP000000437"/>
    </source>
</evidence>
<keyword evidence="7 13" id="KW-0547">Nucleotide-binding</keyword>
<dbReference type="ExpressionAtlas" id="E7FE66">
    <property type="expression patterns" value="baseline"/>
</dbReference>
<reference evidence="16 17" key="2">
    <citation type="journal article" date="2013" name="Nature">
        <title>The zebrafish reference genome sequence and its relationship to the human genome.</title>
        <authorList>
            <consortium name="Genome Reference Consortium Zebrafish"/>
            <person name="Howe K."/>
            <person name="Clark M.D."/>
            <person name="Torroja C.F."/>
            <person name="Torrance J."/>
            <person name="Berthelot C."/>
            <person name="Muffato M."/>
            <person name="Collins J.E."/>
            <person name="Humphray S."/>
            <person name="McLaren K."/>
            <person name="Matthews L."/>
            <person name="McLaren S."/>
            <person name="Sealy I."/>
            <person name="Caccamo M."/>
            <person name="Churcher C."/>
            <person name="Scott C."/>
            <person name="Barrett J.C."/>
            <person name="Koch R."/>
            <person name="Rauch G.J."/>
            <person name="White S."/>
            <person name="Chow W."/>
            <person name="Kilian B."/>
            <person name="Quintais L.T."/>
            <person name="Guerra-Assuncao J.A."/>
            <person name="Zhou Y."/>
            <person name="Gu Y."/>
            <person name="Yen J."/>
            <person name="Vogel J.H."/>
            <person name="Eyre T."/>
            <person name="Redmond S."/>
            <person name="Banerjee R."/>
            <person name="Chi J."/>
            <person name="Fu B."/>
            <person name="Langley E."/>
            <person name="Maguire S.F."/>
            <person name="Laird G.K."/>
            <person name="Lloyd D."/>
            <person name="Kenyon E."/>
            <person name="Donaldson S."/>
            <person name="Sehra H."/>
            <person name="Almeida-King J."/>
            <person name="Loveland J."/>
            <person name="Trevanion S."/>
            <person name="Jones M."/>
            <person name="Quail M."/>
            <person name="Willey D."/>
            <person name="Hunt A."/>
            <person name="Burton J."/>
            <person name="Sims S."/>
            <person name="McLay K."/>
            <person name="Plumb B."/>
            <person name="Davis J."/>
            <person name="Clee C."/>
            <person name="Oliver K."/>
            <person name="Clark R."/>
            <person name="Riddle C."/>
            <person name="Elliot D."/>
            <person name="Eliott D."/>
            <person name="Threadgold G."/>
            <person name="Harden G."/>
            <person name="Ware D."/>
            <person name="Begum S."/>
            <person name="Mortimore B."/>
            <person name="Mortimer B."/>
            <person name="Kerry G."/>
            <person name="Heath P."/>
            <person name="Phillimore B."/>
            <person name="Tracey A."/>
            <person name="Corby N."/>
            <person name="Dunn M."/>
            <person name="Johnson C."/>
            <person name="Wood J."/>
            <person name="Clark S."/>
            <person name="Pelan S."/>
            <person name="Griffiths G."/>
            <person name="Smith M."/>
            <person name="Glithero R."/>
            <person name="Howden P."/>
            <person name="Barker N."/>
            <person name="Lloyd C."/>
            <person name="Stevens C."/>
            <person name="Harley J."/>
            <person name="Holt K."/>
            <person name="Panagiotidis G."/>
            <person name="Lovell J."/>
            <person name="Beasley H."/>
            <person name="Henderson C."/>
            <person name="Gordon D."/>
            <person name="Auger K."/>
            <person name="Wright D."/>
            <person name="Collins J."/>
            <person name="Raisen C."/>
            <person name="Dyer L."/>
            <person name="Leung K."/>
            <person name="Robertson L."/>
            <person name="Ambridge K."/>
            <person name="Leongamornlert D."/>
            <person name="McGuire S."/>
            <person name="Gilderthorp R."/>
            <person name="Griffiths C."/>
            <person name="Manthravadi D."/>
            <person name="Nichol S."/>
            <person name="Barker G."/>
            <person name="Whitehead S."/>
            <person name="Kay M."/>
            <person name="Brown J."/>
            <person name="Murnane C."/>
            <person name="Gray E."/>
            <person name="Humphries M."/>
            <person name="Sycamore N."/>
            <person name="Barker D."/>
            <person name="Saunders D."/>
            <person name="Wallis J."/>
            <person name="Babbage A."/>
            <person name="Hammond S."/>
            <person name="Mashreghi-Mohammadi M."/>
            <person name="Barr L."/>
            <person name="Martin S."/>
            <person name="Wray P."/>
            <person name="Ellington A."/>
            <person name="Matthews N."/>
            <person name="Ellwood M."/>
            <person name="Woodmansey R."/>
            <person name="Clark G."/>
            <person name="Cooper J."/>
            <person name="Cooper J."/>
            <person name="Tromans A."/>
            <person name="Grafham D."/>
            <person name="Skuce C."/>
            <person name="Pandian R."/>
            <person name="Andrews R."/>
            <person name="Harrison E."/>
            <person name="Kimberley A."/>
            <person name="Garnett J."/>
            <person name="Fosker N."/>
            <person name="Hall R."/>
            <person name="Garner P."/>
            <person name="Kelly D."/>
            <person name="Bird C."/>
            <person name="Palmer S."/>
            <person name="Gehring I."/>
            <person name="Berger A."/>
            <person name="Dooley C.M."/>
            <person name="Ersan-Urun Z."/>
            <person name="Eser C."/>
            <person name="Geiger H."/>
            <person name="Geisler M."/>
            <person name="Karotki L."/>
            <person name="Kirn A."/>
            <person name="Konantz J."/>
            <person name="Konantz M."/>
            <person name="Oberlander M."/>
            <person name="Rudolph-Geiger S."/>
            <person name="Teucke M."/>
            <person name="Lanz C."/>
            <person name="Raddatz G."/>
            <person name="Osoegawa K."/>
            <person name="Zhu B."/>
            <person name="Rapp A."/>
            <person name="Widaa S."/>
            <person name="Langford C."/>
            <person name="Yang F."/>
            <person name="Schuster S.C."/>
            <person name="Carter N.P."/>
            <person name="Harrow J."/>
            <person name="Ning Z."/>
            <person name="Herrero J."/>
            <person name="Searle S.M."/>
            <person name="Enright A."/>
            <person name="Geisler R."/>
            <person name="Plasterk R.H."/>
            <person name="Lee C."/>
            <person name="Westerfield M."/>
            <person name="de Jong P.J."/>
            <person name="Zon L.I."/>
            <person name="Postlethwait J.H."/>
            <person name="Nusslein-Volhard C."/>
            <person name="Hubbard T.J."/>
            <person name="Roest Crollius H."/>
            <person name="Rogers J."/>
            <person name="Stemple D.L."/>
        </authorList>
    </citation>
    <scope>NUCLEOTIDE SEQUENCE [LARGE SCALE GENOMIC DNA]</scope>
    <source>
        <strain evidence="16">Tuebingen</strain>
    </source>
</reference>
<feature type="compositionally biased region" description="Polar residues" evidence="14">
    <location>
        <begin position="786"/>
        <end position="800"/>
    </location>
</feature>
<accession>A0A0R4ITI7</accession>
<dbReference type="Ensembl" id="ENSDART00000172080.2">
    <property type="protein sequence ID" value="ENSDARP00000140330.2"/>
    <property type="gene ID" value="ENSDARG00000005670.8"/>
</dbReference>
<evidence type="ECO:0000256" key="3">
    <source>
        <dbReference type="ARBA" id="ARBA00022490"/>
    </source>
</evidence>
<keyword evidence="5" id="KW-0597">Phosphoprotein</keyword>
<dbReference type="GeneID" id="100331590"/>
<feature type="compositionally biased region" description="Low complexity" evidence="14">
    <location>
        <begin position="506"/>
        <end position="517"/>
    </location>
</feature>
<feature type="region of interest" description="Disordered" evidence="14">
    <location>
        <begin position="397"/>
        <end position="420"/>
    </location>
</feature>
<dbReference type="PROSITE" id="PS50011">
    <property type="entry name" value="PROTEIN_KINASE_DOM"/>
    <property type="match status" value="1"/>
</dbReference>
<dbReference type="OrthoDB" id="5979581at2759"/>
<evidence type="ECO:0000256" key="13">
    <source>
        <dbReference type="PROSITE-ProRule" id="PRU10141"/>
    </source>
</evidence>
<feature type="region of interest" description="Disordered" evidence="14">
    <location>
        <begin position="503"/>
        <end position="528"/>
    </location>
</feature>
<gene>
    <name evidence="16 18 19" type="primary">ttbk2a</name>
</gene>
<accession>A0A8M1RKT3</accession>
<evidence type="ECO:0000256" key="6">
    <source>
        <dbReference type="ARBA" id="ARBA00022679"/>
    </source>
</evidence>
<comment type="catalytic activity">
    <reaction evidence="10">
        <text>L-threonyl-[protein] + ATP = O-phospho-L-threonyl-[protein] + ADP + H(+)</text>
        <dbReference type="Rhea" id="RHEA:46608"/>
        <dbReference type="Rhea" id="RHEA-COMP:11060"/>
        <dbReference type="Rhea" id="RHEA-COMP:11605"/>
        <dbReference type="ChEBI" id="CHEBI:15378"/>
        <dbReference type="ChEBI" id="CHEBI:30013"/>
        <dbReference type="ChEBI" id="CHEBI:30616"/>
        <dbReference type="ChEBI" id="CHEBI:61977"/>
        <dbReference type="ChEBI" id="CHEBI:456216"/>
        <dbReference type="EC" id="2.7.11.1"/>
    </reaction>
</comment>
<proteinExistence type="inferred from homology"/>
<dbReference type="HOGENOM" id="CLU_003410_0_0_1"/>
<evidence type="ECO:0000256" key="8">
    <source>
        <dbReference type="ARBA" id="ARBA00022777"/>
    </source>
</evidence>
<dbReference type="ZFIN" id="ZDB-GENE-120928-3">
    <property type="gene designation" value="ttbk2a"/>
</dbReference>
<feature type="compositionally biased region" description="Low complexity" evidence="14">
    <location>
        <begin position="1142"/>
        <end position="1155"/>
    </location>
</feature>
<organism evidence="16">
    <name type="scientific">Danio rerio</name>
    <name type="common">Zebrafish</name>
    <name type="synonym">Brachydanio rerio</name>
    <dbReference type="NCBI Taxonomy" id="7955"/>
    <lineage>
        <taxon>Eukaryota</taxon>
        <taxon>Metazoa</taxon>
        <taxon>Chordata</taxon>
        <taxon>Craniata</taxon>
        <taxon>Vertebrata</taxon>
        <taxon>Euteleostomi</taxon>
        <taxon>Actinopterygii</taxon>
        <taxon>Neopterygii</taxon>
        <taxon>Teleostei</taxon>
        <taxon>Ostariophysi</taxon>
        <taxon>Cypriniformes</taxon>
        <taxon>Danionidae</taxon>
        <taxon>Danioninae</taxon>
        <taxon>Danio</taxon>
    </lineage>
</organism>
<dbReference type="Ensembl" id="ENSDART00000016815.8">
    <property type="protein sequence ID" value="ENSDARP00000025178.5"/>
    <property type="gene ID" value="ENSDARG00000005670.8"/>
</dbReference>
<dbReference type="Bgee" id="ENSDARG00000005670">
    <property type="expression patterns" value="Expressed in retina and 10 other cell types or tissues"/>
</dbReference>
<feature type="compositionally biased region" description="Low complexity" evidence="14">
    <location>
        <begin position="1005"/>
        <end position="1015"/>
    </location>
</feature>
<dbReference type="OMA" id="DPLHQRQ"/>
<dbReference type="GO" id="GO:0035869">
    <property type="term" value="C:ciliary transition zone"/>
    <property type="evidence" value="ECO:0000318"/>
    <property type="project" value="GO_Central"/>
</dbReference>
<evidence type="ECO:0000256" key="1">
    <source>
        <dbReference type="ARBA" id="ARBA00004496"/>
    </source>
</evidence>
<dbReference type="EMBL" id="CU695222">
    <property type="status" value="NOT_ANNOTATED_CDS"/>
    <property type="molecule type" value="Genomic_DNA"/>
</dbReference>
<evidence type="ECO:0000313" key="19">
    <source>
        <dbReference type="ZFIN" id="ZDB-GENE-120928-3"/>
    </source>
</evidence>
<comment type="similarity">
    <text evidence="12">Belongs to the protein kinase superfamily. CK1 Ser/Thr protein kinase family.</text>
</comment>
<evidence type="ECO:0000256" key="5">
    <source>
        <dbReference type="ARBA" id="ARBA00022553"/>
    </source>
</evidence>
<dbReference type="AlphaFoldDB" id="E7FE66"/>
<evidence type="ECO:0000256" key="2">
    <source>
        <dbReference type="ARBA" id="ARBA00012513"/>
    </source>
</evidence>
<dbReference type="PaxDb" id="7955-ENSDARP00000025178"/>
<dbReference type="InterPro" id="IPR011009">
    <property type="entry name" value="Kinase-like_dom_sf"/>
</dbReference>
<dbReference type="EMBL" id="FP015855">
    <property type="status" value="NOT_ANNOTATED_CDS"/>
    <property type="molecule type" value="Genomic_DNA"/>
</dbReference>
<dbReference type="InterPro" id="IPR000719">
    <property type="entry name" value="Prot_kinase_dom"/>
</dbReference>
<evidence type="ECO:0000256" key="10">
    <source>
        <dbReference type="ARBA" id="ARBA00047899"/>
    </source>
</evidence>
<dbReference type="InterPro" id="IPR017441">
    <property type="entry name" value="Protein_kinase_ATP_BS"/>
</dbReference>
<feature type="compositionally biased region" description="Basic and acidic residues" evidence="14">
    <location>
        <begin position="347"/>
        <end position="359"/>
    </location>
</feature>
<evidence type="ECO:0000256" key="4">
    <source>
        <dbReference type="ARBA" id="ARBA00022527"/>
    </source>
</evidence>
<dbReference type="GlyGen" id="E7FE66">
    <property type="glycosylation" value="3 sites"/>
</dbReference>
<evidence type="ECO:0000256" key="9">
    <source>
        <dbReference type="ARBA" id="ARBA00022840"/>
    </source>
</evidence>
<dbReference type="AGR" id="ZFIN:ZDB-GENE-120928-3"/>
<keyword evidence="3" id="KW-0963">Cytoplasm</keyword>
<reference evidence="16" key="1">
    <citation type="submission" date="2011-07" db="UniProtKB">
        <authorList>
            <consortium name="Ensembl"/>
        </authorList>
    </citation>
    <scope>IDENTIFICATION</scope>
    <source>
        <strain evidence="16">Tuebingen</strain>
    </source>
</reference>
<feature type="compositionally biased region" description="Polar residues" evidence="14">
    <location>
        <begin position="696"/>
        <end position="714"/>
    </location>
</feature>
<accession>E7FE66</accession>
<dbReference type="PANTHER" id="PTHR11909">
    <property type="entry name" value="CASEIN KINASE-RELATED"/>
    <property type="match status" value="1"/>
</dbReference>
<feature type="compositionally biased region" description="Pro residues" evidence="14">
    <location>
        <begin position="833"/>
        <end position="849"/>
    </location>
</feature>
<feature type="region of interest" description="Disordered" evidence="14">
    <location>
        <begin position="347"/>
        <end position="369"/>
    </location>
</feature>
<dbReference type="SMART" id="SM00220">
    <property type="entry name" value="S_TKc"/>
    <property type="match status" value="1"/>
</dbReference>
<keyword evidence="6" id="KW-0808">Transferase</keyword>
<dbReference type="GO" id="GO:0005634">
    <property type="term" value="C:nucleus"/>
    <property type="evidence" value="ECO:0000318"/>
    <property type="project" value="GO_Central"/>
</dbReference>
<feature type="compositionally biased region" description="Low complexity" evidence="14">
    <location>
        <begin position="1110"/>
        <end position="1130"/>
    </location>
</feature>
<evidence type="ECO:0000256" key="7">
    <source>
        <dbReference type="ARBA" id="ARBA00022741"/>
    </source>
</evidence>
<sequence>MSGGLEQIDILSTGILVKERWKILKKIGGGGFGEIYEALDLMTRTSVALKAESAQQPKQVLKMEVAVLKKLQGKDHVCRFVGCGRNDRFNYVVMELQGRNLADLRRSMNRGTFTVSTTLRLGLQILEAIESIHSVGFLHRDIKPSNFAMGRFPSTCRTCYMLDFGLARQFTNSCQEVRPPRPVAGFRGTVRYASINAHKNKEMGRHDDLWSLFYMLVEFLVGQLPWRKIKDKEQVGKLKETYDHRLMLKHLPPQFTVFLDHISNLDYFTKPDYQLLRTVFENSMRTYNVVENDPYDWERISSDSPMTITATANTPQHHTRLTPAQMGIINNSLVPGDLLKENTEEVLQDEHLSDGDNPRPENLLGSPKLPLRNQEIDVWEDLDRNRNRISPAVLKIGTDDEHSNQGNQSPHAGPSIGSPVRVRSELVPSDRDTPLLRKLRNIHSFELEKRLTLEPKPNTERFVEACSGKQPPGTAQERCADGVPGMAISNGSPTERVWHYDEEFRSGSPKPASPGSPEQGDGAANSGFVHLSSGLQDVELRDWVMIEKVSDLQDFKESAGSSPGHVAKLTNSPSEECEEEPEVLQPMDESPDKESTPSAVQADIHMSHTVLSPQRMDRLELSVFPGSGGPPVTPTSPGEALAEGALTQLPTSPASQPEELVARTCSPLHLRSPSPHTLLTTLSDPLHQRAPPGMRRSQSADYQNHPSSYTSSCHGSLPLPSQPRAAHSPGRRKLPAIPATAANTKFPSVIRITRAQLQQLTAQRPSAMSSQCASDCGSLERRDTDNGNNGMHPQDNTADINSPQEQAAFQLTNLVNVEVDPLLNGNGHQKPSSPVPSLIPSPRTPPSPRSPILMNGCHTPPSDTRRNGNEQLQVLKDLNSDSLTLEHVNDPTLEEGKENAPATNGHSSPASTPKQDPSRRHSRIPVFEPSSILDPPHGSAKEKLLQRRVHHFPLSPSASPSLSSDRRAIMIAMQRDQISSASSERSQDDESLMGSRSDRHGDDALSLSSSSSPLLRKSKIPRPVTPTSSMETLTGQFMPRPPPGKPPSRSNVDGRLRRYRIRAGSTSDSDLLTCLAQLMHASSTHGSPQHSSSSPQHVSARHIFHHLHQRSSSASPRSSSSLQRSVSSSPSRHEHRGGCLGRSRSPPSFSGSPPQRRSHPHAQDGCCARQARSITIHTQRGKAAVRCSSKLSR</sequence>
<feature type="domain" description="Protein kinase" evidence="15">
    <location>
        <begin position="21"/>
        <end position="352"/>
    </location>
</feature>
<feature type="region of interest" description="Disordered" evidence="14">
    <location>
        <begin position="554"/>
        <end position="600"/>
    </location>
</feature>
<feature type="region of interest" description="Disordered" evidence="14">
    <location>
        <begin position="821"/>
        <end position="867"/>
    </location>
</feature>
<dbReference type="GO" id="GO:0005524">
    <property type="term" value="F:ATP binding"/>
    <property type="evidence" value="ECO:0007669"/>
    <property type="project" value="UniProtKB-UniRule"/>
</dbReference>
<dbReference type="FunFam" id="3.30.200.20:FF:000358">
    <property type="entry name" value="Tau tubulin kinase 2b"/>
    <property type="match status" value="1"/>
</dbReference>
<dbReference type="InterPro" id="IPR050235">
    <property type="entry name" value="CK1_Ser-Thr_kinase"/>
</dbReference>
<evidence type="ECO:0000313" key="18">
    <source>
        <dbReference type="RefSeq" id="XP_002665285.3"/>
    </source>
</evidence>
<dbReference type="CTD" id="100331590"/>
<dbReference type="SUPFAM" id="SSF56112">
    <property type="entry name" value="Protein kinase-like (PK-like)"/>
    <property type="match status" value="1"/>
</dbReference>
<dbReference type="GO" id="GO:0004674">
    <property type="term" value="F:protein serine/threonine kinase activity"/>
    <property type="evidence" value="ECO:0000318"/>
    <property type="project" value="GO_Central"/>
</dbReference>
<keyword evidence="17" id="KW-1185">Reference proteome</keyword>
<dbReference type="RefSeq" id="XP_002665285.3">
    <property type="nucleotide sequence ID" value="XM_002665239.7"/>
</dbReference>
<keyword evidence="9 13" id="KW-0067">ATP-binding</keyword>
<dbReference type="GO" id="GO:0060271">
    <property type="term" value="P:cilium assembly"/>
    <property type="evidence" value="ECO:0000318"/>
    <property type="project" value="GO_Central"/>
</dbReference>
<feature type="region of interest" description="Disordered" evidence="14">
    <location>
        <begin position="681"/>
        <end position="732"/>
    </location>
</feature>
<feature type="region of interest" description="Disordered" evidence="14">
    <location>
        <begin position="761"/>
        <end position="800"/>
    </location>
</feature>
<keyword evidence="4" id="KW-0723">Serine/threonine-protein kinase</keyword>
<feature type="compositionally biased region" description="Polar residues" evidence="14">
    <location>
        <begin position="1025"/>
        <end position="1035"/>
    </location>
</feature>
<evidence type="ECO:0000313" key="16">
    <source>
        <dbReference type="Ensembl" id="ENSDARP00000025178"/>
    </source>
</evidence>
<dbReference type="SMR" id="E7FE66"/>
<dbReference type="eggNOG" id="KOG1164">
    <property type="taxonomic scope" value="Eukaryota"/>
</dbReference>
<dbReference type="GeneTree" id="ENSGT00940000165020"/>
<dbReference type="FunFam" id="1.10.510.10:FF:000167">
    <property type="entry name" value="Tau tubulin kinase 1"/>
    <property type="match status" value="1"/>
</dbReference>
<evidence type="ECO:0000256" key="11">
    <source>
        <dbReference type="ARBA" id="ARBA00048679"/>
    </source>
</evidence>
<dbReference type="GO" id="GO:0036064">
    <property type="term" value="C:ciliary basal body"/>
    <property type="evidence" value="ECO:0000318"/>
    <property type="project" value="GO_Central"/>
</dbReference>
<protein>
    <recommendedName>
        <fullName evidence="2">non-specific serine/threonine protein kinase</fullName>
        <ecNumber evidence="2">2.7.11.1</ecNumber>
    </recommendedName>
</protein>
<evidence type="ECO:0000259" key="15">
    <source>
        <dbReference type="PROSITE" id="PS50011"/>
    </source>
</evidence>
<comment type="catalytic activity">
    <reaction evidence="11">
        <text>L-seryl-[protein] + ATP = O-phospho-L-seryl-[protein] + ADP + H(+)</text>
        <dbReference type="Rhea" id="RHEA:17989"/>
        <dbReference type="Rhea" id="RHEA-COMP:9863"/>
        <dbReference type="Rhea" id="RHEA-COMP:11604"/>
        <dbReference type="ChEBI" id="CHEBI:15378"/>
        <dbReference type="ChEBI" id="CHEBI:29999"/>
        <dbReference type="ChEBI" id="CHEBI:30616"/>
        <dbReference type="ChEBI" id="CHEBI:83421"/>
        <dbReference type="ChEBI" id="CHEBI:456216"/>
        <dbReference type="EC" id="2.7.11.1"/>
    </reaction>
</comment>
<name>E7FE66_DANRE</name>
<dbReference type="Gene3D" id="1.10.510.10">
    <property type="entry name" value="Transferase(Phosphotransferase) domain 1"/>
    <property type="match status" value="1"/>
</dbReference>
<keyword evidence="8 18" id="KW-0418">Kinase</keyword>
<feature type="region of interest" description="Disordered" evidence="14">
    <location>
        <begin position="1107"/>
        <end position="1167"/>
    </location>
</feature>
<evidence type="ECO:0000256" key="14">
    <source>
        <dbReference type="SAM" id="MobiDB-lite"/>
    </source>
</evidence>
<dbReference type="Proteomes" id="UP000000437">
    <property type="component" value="Chromosome 17"/>
</dbReference>